<dbReference type="Proteomes" id="UP000034108">
    <property type="component" value="Unassembled WGS sequence"/>
</dbReference>
<dbReference type="AlphaFoldDB" id="A0A0G0YFT0"/>
<name>A0A0G0YFT0_9BACT</name>
<sequence length="447" mass="51570">MLKKHNHKIWLVTVDMGYGHQRATFPLKHLAQGGIISANTYRGIPDSDKKIWETSRHLYEFISRLTRIPMVGQKAFDLYDHFQAIPEFYPKRDLSQPTLQLKETMALVKSRNWGKHLIEKLNKKPRPLVTSFFAVAFMAEQFGYKGEIYCIICDADIARVWADLKPQNSRVNYFAPCYRVVERLKLYGVRPEKIFLTGFPLPKENLGGENLSALRHDLGHRLFNLDAAGRYLKRYHQNIKEHLKMKKLPEKSNHPFTVTFAVGGAGAQREIGAKMLKSLKQKIEVKAMRLNLIAGTHIDVHDYFIKAVTEAGLTRYLGKEIRVLFQPDKTKYFAEFNNLLRTTDVLWTKPSELSFYPALGIPIIMAPPIGSQEKFNRLWLKTIGAGISQNDPRYTAEWLFDWLQSGWLAQAAMRGFIEAPRFGTYNIEKILAHKPEKAQEVKTLMQY</sequence>
<dbReference type="Pfam" id="PF22053">
    <property type="entry name" value="DUF6938"/>
    <property type="match status" value="2"/>
</dbReference>
<evidence type="ECO:0000259" key="1">
    <source>
        <dbReference type="Pfam" id="PF22053"/>
    </source>
</evidence>
<dbReference type="InterPro" id="IPR054218">
    <property type="entry name" value="DUF6938"/>
</dbReference>
<dbReference type="PATRIC" id="fig|1619048.3.peg.359"/>
<dbReference type="EMBL" id="LCAV01000009">
    <property type="protein sequence ID" value="KKR99167.1"/>
    <property type="molecule type" value="Genomic_DNA"/>
</dbReference>
<gene>
    <name evidence="2" type="ORF">UU49_C0009G0004</name>
</gene>
<feature type="domain" description="DUF6938" evidence="1">
    <location>
        <begin position="319"/>
        <end position="388"/>
    </location>
</feature>
<proteinExistence type="predicted"/>
<protein>
    <recommendedName>
        <fullName evidence="1">DUF6938 domain-containing protein</fullName>
    </recommendedName>
</protein>
<feature type="domain" description="DUF6938" evidence="1">
    <location>
        <begin position="225"/>
        <end position="310"/>
    </location>
</feature>
<accession>A0A0G0YFT0</accession>
<comment type="caution">
    <text evidence="2">The sequence shown here is derived from an EMBL/GenBank/DDBJ whole genome shotgun (WGS) entry which is preliminary data.</text>
</comment>
<reference evidence="2 3" key="1">
    <citation type="journal article" date="2015" name="Nature">
        <title>rRNA introns, odd ribosomes, and small enigmatic genomes across a large radiation of phyla.</title>
        <authorList>
            <person name="Brown C.T."/>
            <person name="Hug L.A."/>
            <person name="Thomas B.C."/>
            <person name="Sharon I."/>
            <person name="Castelle C.J."/>
            <person name="Singh A."/>
            <person name="Wilkins M.J."/>
            <person name="Williams K.H."/>
            <person name="Banfield J.F."/>
        </authorList>
    </citation>
    <scope>NUCLEOTIDE SEQUENCE [LARGE SCALE GENOMIC DNA]</scope>
</reference>
<evidence type="ECO:0000313" key="2">
    <source>
        <dbReference type="EMBL" id="KKR99167.1"/>
    </source>
</evidence>
<evidence type="ECO:0000313" key="3">
    <source>
        <dbReference type="Proteomes" id="UP000034108"/>
    </source>
</evidence>
<organism evidence="2 3">
    <name type="scientific">Candidatus Magasanikbacteria bacterium GW2011_GWC2_41_17</name>
    <dbReference type="NCBI Taxonomy" id="1619048"/>
    <lineage>
        <taxon>Bacteria</taxon>
        <taxon>Candidatus Magasanikiibacteriota</taxon>
    </lineage>
</organism>
<dbReference type="STRING" id="1619048.UU49_C0009G0004"/>